<dbReference type="EMBL" id="AJIL01000225">
    <property type="protein sequence ID" value="KNE91004.1"/>
    <property type="molecule type" value="Genomic_DNA"/>
</dbReference>
<proteinExistence type="predicted"/>
<feature type="chain" id="PRO_5005549132" evidence="1">
    <location>
        <begin position="25"/>
        <end position="586"/>
    </location>
</feature>
<evidence type="ECO:0000313" key="2">
    <source>
        <dbReference type="EMBL" id="KNE91004.1"/>
    </source>
</evidence>
<keyword evidence="3" id="KW-1185">Reference proteome</keyword>
<evidence type="ECO:0000256" key="1">
    <source>
        <dbReference type="SAM" id="SignalP"/>
    </source>
</evidence>
<name>A0A0L0UWB2_9BASI</name>
<organism evidence="2 3">
    <name type="scientific">Puccinia striiformis f. sp. tritici PST-78</name>
    <dbReference type="NCBI Taxonomy" id="1165861"/>
    <lineage>
        <taxon>Eukaryota</taxon>
        <taxon>Fungi</taxon>
        <taxon>Dikarya</taxon>
        <taxon>Basidiomycota</taxon>
        <taxon>Pucciniomycotina</taxon>
        <taxon>Pucciniomycetes</taxon>
        <taxon>Pucciniales</taxon>
        <taxon>Pucciniaceae</taxon>
        <taxon>Puccinia</taxon>
    </lineage>
</organism>
<dbReference type="AlphaFoldDB" id="A0A0L0UWB2"/>
<accession>A0A0L0UWB2</accession>
<keyword evidence="1" id="KW-0732">Signal</keyword>
<evidence type="ECO:0000313" key="3">
    <source>
        <dbReference type="Proteomes" id="UP000054564"/>
    </source>
</evidence>
<dbReference type="Proteomes" id="UP000054564">
    <property type="component" value="Unassembled WGS sequence"/>
</dbReference>
<gene>
    <name evidence="2" type="ORF">PSTG_15568</name>
</gene>
<feature type="signal peptide" evidence="1">
    <location>
        <begin position="1"/>
        <end position="24"/>
    </location>
</feature>
<sequence length="586" mass="67469">MVISTKNALCCTVLFALRFGQISLSSLDAEGHAVTDSLRSLQGVGNPASTNAIAMSDPKEITEEERLFQLSPAAREAEIKLLENTSIQIDERIRLVLPNRGYSNSDFRKVQSQLQELRLTLKRPILDRVFQLSGLGPSMTDLYMKPTIRPGNQAESSTHRIVLGKDLVQSESKLKKSSSWKKKLWSHLKRPSTSNTVRKDTNTVQEDDQLGYEIPDDILGVIKHFMINGRTEAWKVLEKRLIGFEAEDKRLRANAPNFKLRFLVVFYTLGDLICRHQLLPSYFIKEIEIFNTPTLLKMIQYHVDLLFAQGKKRFFDRSDSVIPQLDFLSNSPNFKHFHRSIKSLPVEDHRSVVYLVLTTIMKQAPWFESAGDGGRHIGSTAFHQICETLTESSFLEEADIISSLTSNQHRIDVLRDAENLPIIKMMGAVVRFLHHPAKRCTNKTRVEFQVVYYVADFLNKYYRPLFEAVMIRENWNLTLFRDQMNYLGAYLQLFRNRSDDTNHLAQSQLESFLNLPEPNNIFRSTPLIKWMKDVATSTFDHKLTLDYHLLDKSPPFTLWMGQSCCYCSFPYRKCPPSCQAAKQSWL</sequence>
<comment type="caution">
    <text evidence="2">The sequence shown here is derived from an EMBL/GenBank/DDBJ whole genome shotgun (WGS) entry which is preliminary data.</text>
</comment>
<dbReference type="OrthoDB" id="10302513at2759"/>
<reference evidence="3" key="1">
    <citation type="submission" date="2014-03" db="EMBL/GenBank/DDBJ databases">
        <title>The Genome Sequence of Puccinia striiformis f. sp. tritici PST-78.</title>
        <authorList>
            <consortium name="The Broad Institute Genome Sequencing Platform"/>
            <person name="Cuomo C."/>
            <person name="Hulbert S."/>
            <person name="Chen X."/>
            <person name="Walker B."/>
            <person name="Young S.K."/>
            <person name="Zeng Q."/>
            <person name="Gargeya S."/>
            <person name="Fitzgerald M."/>
            <person name="Haas B."/>
            <person name="Abouelleil A."/>
            <person name="Alvarado L."/>
            <person name="Arachchi H.M."/>
            <person name="Berlin A.M."/>
            <person name="Chapman S.B."/>
            <person name="Goldberg J."/>
            <person name="Griggs A."/>
            <person name="Gujja S."/>
            <person name="Hansen M."/>
            <person name="Howarth C."/>
            <person name="Imamovic A."/>
            <person name="Larimer J."/>
            <person name="McCowan C."/>
            <person name="Montmayeur A."/>
            <person name="Murphy C."/>
            <person name="Neiman D."/>
            <person name="Pearson M."/>
            <person name="Priest M."/>
            <person name="Roberts A."/>
            <person name="Saif S."/>
            <person name="Shea T."/>
            <person name="Sisk P."/>
            <person name="Sykes S."/>
            <person name="Wortman J."/>
            <person name="Nusbaum C."/>
            <person name="Birren B."/>
        </authorList>
    </citation>
    <scope>NUCLEOTIDE SEQUENCE [LARGE SCALE GENOMIC DNA]</scope>
    <source>
        <strain evidence="3">race PST-78</strain>
    </source>
</reference>
<protein>
    <submittedName>
        <fullName evidence="2">Uncharacterized protein</fullName>
    </submittedName>
</protein>